<proteinExistence type="predicted"/>
<sequence length="427" mass="47595">MRRHPNNNNNNNHNNNDGYRIFSSLFVKPTIMKRSYTIILMASLSLITTEAAHMIYAQNCGKEEYNRCIALADPLVKDPHFIYPGNLKDIDNICRTWTLFVDCTKRYTEHCFEESKRKVFNKAVENSIELVHQMCTSPQYQTEYLKHASCLRTTLFDDSRCGKHYRSLAGFISNETSGPSICCHRLLGLRTVTGPYYFCSAVRPFVTRLFLELTVKVKQLTFSQMTTHHRFRECVLDQTRRTCNQDDDSFTQQLLDKAFGFFRNQCIDYVPNQDECPGYEYYNVMTTNRWQDDKGKGSPSPSQWPSTKRQDDWRPEQNTGGWSGGPSTAASGSERTSRGHTVQAASFSTPTWQVSAAGVGGIGGGGISPSAQPPTKKPDSTSYMSNVIDEPNQQGLAQTGAGPAPNAPSAATVAAALALLALAKVAT</sequence>
<accession>A0A6G0ZGC8</accession>
<feature type="compositionally biased region" description="Polar residues" evidence="1">
    <location>
        <begin position="316"/>
        <end position="352"/>
    </location>
</feature>
<keyword evidence="2" id="KW-1133">Transmembrane helix</keyword>
<feature type="compositionally biased region" description="Gly residues" evidence="1">
    <location>
        <begin position="358"/>
        <end position="367"/>
    </location>
</feature>
<keyword evidence="2" id="KW-0812">Transmembrane</keyword>
<comment type="caution">
    <text evidence="3">The sequence shown here is derived from an EMBL/GenBank/DDBJ whole genome shotgun (WGS) entry which is preliminary data.</text>
</comment>
<evidence type="ECO:0000256" key="2">
    <source>
        <dbReference type="SAM" id="Phobius"/>
    </source>
</evidence>
<protein>
    <submittedName>
        <fullName evidence="3">Uncharacterized protein</fullName>
    </submittedName>
</protein>
<dbReference type="PANTHER" id="PTHR33964">
    <property type="entry name" value="RE45066P-RELATED"/>
    <property type="match status" value="1"/>
</dbReference>
<dbReference type="OrthoDB" id="10051804at2759"/>
<keyword evidence="4" id="KW-1185">Reference proteome</keyword>
<evidence type="ECO:0000313" key="4">
    <source>
        <dbReference type="Proteomes" id="UP000478052"/>
    </source>
</evidence>
<keyword evidence="2" id="KW-0472">Membrane</keyword>
<dbReference type="AlphaFoldDB" id="A0A6G0ZGC8"/>
<feature type="region of interest" description="Disordered" evidence="1">
    <location>
        <begin position="290"/>
        <end position="381"/>
    </location>
</feature>
<reference evidence="3 4" key="1">
    <citation type="submission" date="2019-08" db="EMBL/GenBank/DDBJ databases">
        <title>Whole genome of Aphis craccivora.</title>
        <authorList>
            <person name="Voronova N.V."/>
            <person name="Shulinski R.S."/>
            <person name="Bandarenka Y.V."/>
            <person name="Zhorov D.G."/>
            <person name="Warner D."/>
        </authorList>
    </citation>
    <scope>NUCLEOTIDE SEQUENCE [LARGE SCALE GENOMIC DNA]</scope>
    <source>
        <strain evidence="3">180601</strain>
        <tissue evidence="3">Whole Body</tissue>
    </source>
</reference>
<dbReference type="EMBL" id="VUJU01000478">
    <property type="protein sequence ID" value="KAF0770143.1"/>
    <property type="molecule type" value="Genomic_DNA"/>
</dbReference>
<evidence type="ECO:0000256" key="1">
    <source>
        <dbReference type="SAM" id="MobiDB-lite"/>
    </source>
</evidence>
<evidence type="ECO:0000313" key="3">
    <source>
        <dbReference type="EMBL" id="KAF0770143.1"/>
    </source>
</evidence>
<organism evidence="3 4">
    <name type="scientific">Aphis craccivora</name>
    <name type="common">Cowpea aphid</name>
    <dbReference type="NCBI Taxonomy" id="307492"/>
    <lineage>
        <taxon>Eukaryota</taxon>
        <taxon>Metazoa</taxon>
        <taxon>Ecdysozoa</taxon>
        <taxon>Arthropoda</taxon>
        <taxon>Hexapoda</taxon>
        <taxon>Insecta</taxon>
        <taxon>Pterygota</taxon>
        <taxon>Neoptera</taxon>
        <taxon>Paraneoptera</taxon>
        <taxon>Hemiptera</taxon>
        <taxon>Sternorrhyncha</taxon>
        <taxon>Aphidomorpha</taxon>
        <taxon>Aphidoidea</taxon>
        <taxon>Aphididae</taxon>
        <taxon>Aphidini</taxon>
        <taxon>Aphis</taxon>
        <taxon>Aphis</taxon>
    </lineage>
</organism>
<dbReference type="Proteomes" id="UP000478052">
    <property type="component" value="Unassembled WGS sequence"/>
</dbReference>
<dbReference type="PANTHER" id="PTHR33964:SF9">
    <property type="match status" value="1"/>
</dbReference>
<gene>
    <name evidence="3" type="ORF">FWK35_00009015</name>
</gene>
<name>A0A6G0ZGC8_APHCR</name>
<feature type="transmembrane region" description="Helical" evidence="2">
    <location>
        <begin position="36"/>
        <end position="56"/>
    </location>
</feature>